<evidence type="ECO:0000313" key="1">
    <source>
        <dbReference type="EMBL" id="QFZ29050.1"/>
    </source>
</evidence>
<dbReference type="EMBL" id="CP038488">
    <property type="protein sequence ID" value="QFZ29050.1"/>
    <property type="molecule type" value="Genomic_DNA"/>
</dbReference>
<protein>
    <submittedName>
        <fullName evidence="1">Peflin</fullName>
    </submittedName>
</protein>
<accession>A0ACD0WP34</accession>
<reference evidence="2" key="1">
    <citation type="journal article" date="2019" name="MBio">
        <title>Comparative genomics for the elucidation of multidrug resistance (MDR) in Candida lusitaniae.</title>
        <authorList>
            <person name="Kannan A."/>
            <person name="Asner S.A."/>
            <person name="Trachsel E."/>
            <person name="Kelly S."/>
            <person name="Parker J."/>
            <person name="Sanglard D."/>
        </authorList>
    </citation>
    <scope>NUCLEOTIDE SEQUENCE [LARGE SCALE GENOMIC DNA]</scope>
    <source>
        <strain evidence="2">P1</strain>
    </source>
</reference>
<name>A0ACD0WP34_CLALS</name>
<dbReference type="Proteomes" id="UP000326582">
    <property type="component" value="Chromosome 5"/>
</dbReference>
<evidence type="ECO:0000313" key="2">
    <source>
        <dbReference type="Proteomes" id="UP000326582"/>
    </source>
</evidence>
<gene>
    <name evidence="1" type="ORF">EJF14_50273</name>
</gene>
<proteinExistence type="predicted"/>
<keyword evidence="2" id="KW-1185">Reference proteome</keyword>
<organism evidence="1 2">
    <name type="scientific">Clavispora lusitaniae</name>
    <name type="common">Candida lusitaniae</name>
    <dbReference type="NCBI Taxonomy" id="36911"/>
    <lineage>
        <taxon>Eukaryota</taxon>
        <taxon>Fungi</taxon>
        <taxon>Dikarya</taxon>
        <taxon>Ascomycota</taxon>
        <taxon>Saccharomycotina</taxon>
        <taxon>Pichiomycetes</taxon>
        <taxon>Metschnikowiaceae</taxon>
        <taxon>Clavispora</taxon>
    </lineage>
</organism>
<sequence length="477" mass="53310">MPAMRPDDLPSYPTPQQSVYNIDNQHRRAPPQQSQPSQPYHPPRPYQQSQPSSPHQKYSNMSYAAPPRFQPSSSGQSHQQLPQHQHSQPPHAPHQPHQPPQAQPQTYQQPQPSHTSSASQQQYAPYGHGQSHREPQAAPPPTSYQPQYQNSYQTGQPSQAPNSSGRYQQRQYQATSYGQEYAPQYTTSAPSSSSHHYVPASPPPTHASAAHQVPQPTAHQVPHPAAHQIPQPTGSSIPSSMVQSMEQPSISSHQGQPMASSGHGQPQSASGHMPVSQPASSQGRSGKRVPSEKPLSSKKKLEMELRVVFDKVDLNRSGKISVHELSQALSNFDNTKFQDSTVRLMINLFTTNHSSSLNFEQFISLWKHLTAYKKLFVAADQNKSGDISFGELQQIIEQIGYKLNVDLVLHLFQKFANKEQSPYDTQIVGKLKFDAFIELLVYLRRLTDIFKKYDNDQSGVATIEYSDFLFEISSLSM</sequence>